<evidence type="ECO:0000256" key="7">
    <source>
        <dbReference type="NCBIfam" id="TIGR00188"/>
    </source>
</evidence>
<comment type="caution">
    <text evidence="9">The sequence shown here is derived from an EMBL/GenBank/DDBJ whole genome shotgun (WGS) entry which is preliminary data.</text>
</comment>
<dbReference type="HAMAP" id="MF_00227">
    <property type="entry name" value="RNase_P"/>
    <property type="match status" value="1"/>
</dbReference>
<evidence type="ECO:0000256" key="6">
    <source>
        <dbReference type="HAMAP-Rule" id="MF_00227"/>
    </source>
</evidence>
<keyword evidence="3 6" id="KW-0255">Endonuclease</keyword>
<dbReference type="SUPFAM" id="SSF54211">
    <property type="entry name" value="Ribosomal protein S5 domain 2-like"/>
    <property type="match status" value="1"/>
</dbReference>
<dbReference type="InterPro" id="IPR020568">
    <property type="entry name" value="Ribosomal_Su5_D2-typ_SF"/>
</dbReference>
<evidence type="ECO:0000256" key="8">
    <source>
        <dbReference type="SAM" id="MobiDB-lite"/>
    </source>
</evidence>
<evidence type="ECO:0000256" key="4">
    <source>
        <dbReference type="ARBA" id="ARBA00022801"/>
    </source>
</evidence>
<dbReference type="Proteomes" id="UP001254759">
    <property type="component" value="Unassembled WGS sequence"/>
</dbReference>
<dbReference type="EC" id="3.1.26.5" evidence="6 7"/>
<dbReference type="Gene3D" id="3.30.230.10">
    <property type="match status" value="1"/>
</dbReference>
<dbReference type="InterPro" id="IPR000100">
    <property type="entry name" value="RNase_P"/>
</dbReference>
<proteinExistence type="inferred from homology"/>
<dbReference type="InterPro" id="IPR014721">
    <property type="entry name" value="Ribsml_uS5_D2-typ_fold_subgr"/>
</dbReference>
<evidence type="ECO:0000256" key="5">
    <source>
        <dbReference type="ARBA" id="ARBA00022884"/>
    </source>
</evidence>
<comment type="subunit">
    <text evidence="6">Consists of a catalytic RNA component (M1 or rnpB) and a protein subunit.</text>
</comment>
<sequence>MNAHFPPSARVRTGAEYARVFEQARRTSDPILSLHWLAGETPAKLGLAVSRKVDPNAVGRNRIKRVFRDQFRKLRAQLPAGEYVVVARVAARKADNAQLRETFLRTLVRAGALPASAAPGTMPPVTKPLPSLSRNTPKPDVSAG</sequence>
<dbReference type="RefSeq" id="WP_310092920.1">
    <property type="nucleotide sequence ID" value="NZ_JAVDTT010000002.1"/>
</dbReference>
<keyword evidence="2 6" id="KW-0540">Nuclease</keyword>
<organism evidence="9 10">
    <name type="scientific">Pseudoxanthomonas sacheonensis</name>
    <dbReference type="NCBI Taxonomy" id="443615"/>
    <lineage>
        <taxon>Bacteria</taxon>
        <taxon>Pseudomonadati</taxon>
        <taxon>Pseudomonadota</taxon>
        <taxon>Gammaproteobacteria</taxon>
        <taxon>Lysobacterales</taxon>
        <taxon>Lysobacteraceae</taxon>
        <taxon>Pseudoxanthomonas</taxon>
    </lineage>
</organism>
<evidence type="ECO:0000256" key="1">
    <source>
        <dbReference type="ARBA" id="ARBA00022694"/>
    </source>
</evidence>
<dbReference type="NCBIfam" id="TIGR00188">
    <property type="entry name" value="rnpA"/>
    <property type="match status" value="1"/>
</dbReference>
<protein>
    <recommendedName>
        <fullName evidence="6 7">Ribonuclease P protein component</fullName>
        <shortName evidence="6">RNase P protein</shortName>
        <shortName evidence="6">RNaseP protein</shortName>
        <ecNumber evidence="6 7">3.1.26.5</ecNumber>
    </recommendedName>
    <alternativeName>
        <fullName evidence="6">Protein C5</fullName>
    </alternativeName>
</protein>
<name>A0ABU1RTZ5_9GAMM</name>
<dbReference type="Pfam" id="PF00825">
    <property type="entry name" value="Ribonuclease_P"/>
    <property type="match status" value="1"/>
</dbReference>
<reference evidence="9 10" key="1">
    <citation type="submission" date="2023-07" db="EMBL/GenBank/DDBJ databases">
        <title>Sorghum-associated microbial communities from plants grown in Nebraska, USA.</title>
        <authorList>
            <person name="Schachtman D."/>
        </authorList>
    </citation>
    <scope>NUCLEOTIDE SEQUENCE [LARGE SCALE GENOMIC DNA]</scope>
    <source>
        <strain evidence="9 10">BE107</strain>
    </source>
</reference>
<dbReference type="PANTHER" id="PTHR33992:SF1">
    <property type="entry name" value="RIBONUCLEASE P PROTEIN COMPONENT"/>
    <property type="match status" value="1"/>
</dbReference>
<comment type="similarity">
    <text evidence="6">Belongs to the RnpA family.</text>
</comment>
<comment type="catalytic activity">
    <reaction evidence="6">
        <text>Endonucleolytic cleavage of RNA, removing 5'-extranucleotides from tRNA precursor.</text>
        <dbReference type="EC" id="3.1.26.5"/>
    </reaction>
</comment>
<dbReference type="EMBL" id="JAVDTT010000002">
    <property type="protein sequence ID" value="MDR6841800.1"/>
    <property type="molecule type" value="Genomic_DNA"/>
</dbReference>
<keyword evidence="4 6" id="KW-0378">Hydrolase</keyword>
<keyword evidence="10" id="KW-1185">Reference proteome</keyword>
<evidence type="ECO:0000313" key="9">
    <source>
        <dbReference type="EMBL" id="MDR6841800.1"/>
    </source>
</evidence>
<feature type="region of interest" description="Disordered" evidence="8">
    <location>
        <begin position="115"/>
        <end position="144"/>
    </location>
</feature>
<evidence type="ECO:0000313" key="10">
    <source>
        <dbReference type="Proteomes" id="UP001254759"/>
    </source>
</evidence>
<keyword evidence="1 6" id="KW-0819">tRNA processing</keyword>
<keyword evidence="5 6" id="KW-0694">RNA-binding</keyword>
<accession>A0ABU1RTZ5</accession>
<comment type="function">
    <text evidence="6">RNaseP catalyzes the removal of the 5'-leader sequence from pre-tRNA to produce the mature 5'-terminus. It can also cleave other RNA substrates such as 4.5S RNA. The protein component plays an auxiliary but essential role in vivo by binding to the 5'-leader sequence and broadening the substrate specificity of the ribozyme.</text>
</comment>
<gene>
    <name evidence="6" type="primary">rnpA</name>
    <name evidence="9" type="ORF">J2W94_002085</name>
</gene>
<evidence type="ECO:0000256" key="2">
    <source>
        <dbReference type="ARBA" id="ARBA00022722"/>
    </source>
</evidence>
<dbReference type="GO" id="GO:0004526">
    <property type="term" value="F:ribonuclease P activity"/>
    <property type="evidence" value="ECO:0007669"/>
    <property type="project" value="UniProtKB-EC"/>
</dbReference>
<evidence type="ECO:0000256" key="3">
    <source>
        <dbReference type="ARBA" id="ARBA00022759"/>
    </source>
</evidence>
<dbReference type="PANTHER" id="PTHR33992">
    <property type="entry name" value="RIBONUCLEASE P PROTEIN COMPONENT"/>
    <property type="match status" value="1"/>
</dbReference>